<gene>
    <name evidence="4" type="ORF">OIDMADRAFT_44348</name>
</gene>
<feature type="coiled-coil region" evidence="1">
    <location>
        <begin position="180"/>
        <end position="207"/>
    </location>
</feature>
<sequence>MSGAAEGIAGLALSAVSVAALFTTCIECFDIVVAGKNFSEDYEQLFALFSVQRARFGLWGESVGFVPNPNDGRRLQYKKSLDRPDIRPGVERILHNIRSLLDEAGRVDDRYGLKAEISRGSEVSTSRGMTLFKGSFDLFKSQLRKHQRQTSTWNVTRWAIHDAKKFEDMINRLKDFVDGLESITKSLGLLEEQHARLREEIDTISDVKSLRLLRDASSSHSSMQQDVSDTARTAESFVTAETMQSTEIESVLSDELYLPGAWPKSLKSSLKDHRRHGPPQQRQPRSASKPSPTCQGCLEEHYKCIPDTKKGSCNRCIQTERECSFLRHIQDQAEEETAAYLIDKLNLGIASEALTGPEGLPQNQRLLSGLIENATSPKPLSFAAGDAHFWEQLTTIKQEDENYWLSHSGKILGNANSGSSAAKRMFIELRNIRAGNVPFISAVPLDDSLARVLASIEGPPETPYEGGVFWITVKLSETNPWNGPPMMRFQTKIYHPNISPQGYICADYGEKWNSVLSTSSVKRPVKDPAALWCRERSTEIQWSLGALLTALCGLLATPDVNDPLVPEIAQKYFEDYNGYCENARLYTRKFATGQRPAENELTFLDESPHSDDEVDSEI</sequence>
<dbReference type="PROSITE" id="PS50127">
    <property type="entry name" value="UBC_2"/>
    <property type="match status" value="1"/>
</dbReference>
<accession>A0A0C3D4A8</accession>
<proteinExistence type="predicted"/>
<evidence type="ECO:0000313" key="5">
    <source>
        <dbReference type="Proteomes" id="UP000054321"/>
    </source>
</evidence>
<dbReference type="SUPFAM" id="SSF54495">
    <property type="entry name" value="UBC-like"/>
    <property type="match status" value="1"/>
</dbReference>
<dbReference type="PANTHER" id="PTHR24068">
    <property type="entry name" value="UBIQUITIN-CONJUGATING ENZYME E2"/>
    <property type="match status" value="1"/>
</dbReference>
<dbReference type="InterPro" id="IPR016135">
    <property type="entry name" value="UBQ-conjugating_enzyme/RWD"/>
</dbReference>
<evidence type="ECO:0000259" key="3">
    <source>
        <dbReference type="PROSITE" id="PS50127"/>
    </source>
</evidence>
<dbReference type="Pfam" id="PF00179">
    <property type="entry name" value="UQ_con"/>
    <property type="match status" value="1"/>
</dbReference>
<feature type="domain" description="UBC core" evidence="3">
    <location>
        <begin position="420"/>
        <end position="592"/>
    </location>
</feature>
<name>A0A0C3D4A8_OIDMZ</name>
<dbReference type="Gene3D" id="3.10.110.10">
    <property type="entry name" value="Ubiquitin Conjugating Enzyme"/>
    <property type="match status" value="1"/>
</dbReference>
<keyword evidence="1" id="KW-0175">Coiled coil</keyword>
<dbReference type="Proteomes" id="UP000054321">
    <property type="component" value="Unassembled WGS sequence"/>
</dbReference>
<dbReference type="Pfam" id="PF14479">
    <property type="entry name" value="HeLo"/>
    <property type="match status" value="1"/>
</dbReference>
<dbReference type="HOGENOM" id="CLU_016234_0_0_1"/>
<reference evidence="4 5" key="1">
    <citation type="submission" date="2014-04" db="EMBL/GenBank/DDBJ databases">
        <authorList>
            <consortium name="DOE Joint Genome Institute"/>
            <person name="Kuo A."/>
            <person name="Martino E."/>
            <person name="Perotto S."/>
            <person name="Kohler A."/>
            <person name="Nagy L.G."/>
            <person name="Floudas D."/>
            <person name="Copeland A."/>
            <person name="Barry K.W."/>
            <person name="Cichocki N."/>
            <person name="Veneault-Fourrey C."/>
            <person name="LaButti K."/>
            <person name="Lindquist E.A."/>
            <person name="Lipzen A."/>
            <person name="Lundell T."/>
            <person name="Morin E."/>
            <person name="Murat C."/>
            <person name="Sun H."/>
            <person name="Tunlid A."/>
            <person name="Henrissat B."/>
            <person name="Grigoriev I.V."/>
            <person name="Hibbett D.S."/>
            <person name="Martin F."/>
            <person name="Nordberg H.P."/>
            <person name="Cantor M.N."/>
            <person name="Hua S.X."/>
        </authorList>
    </citation>
    <scope>NUCLEOTIDE SEQUENCE [LARGE SCALE GENOMIC DNA]</scope>
    <source>
        <strain evidence="4 5">Zn</strain>
    </source>
</reference>
<dbReference type="InterPro" id="IPR000608">
    <property type="entry name" value="UBC"/>
</dbReference>
<evidence type="ECO:0000313" key="4">
    <source>
        <dbReference type="EMBL" id="KIM96767.1"/>
    </source>
</evidence>
<organism evidence="4 5">
    <name type="scientific">Oidiodendron maius (strain Zn)</name>
    <dbReference type="NCBI Taxonomy" id="913774"/>
    <lineage>
        <taxon>Eukaryota</taxon>
        <taxon>Fungi</taxon>
        <taxon>Dikarya</taxon>
        <taxon>Ascomycota</taxon>
        <taxon>Pezizomycotina</taxon>
        <taxon>Leotiomycetes</taxon>
        <taxon>Leotiomycetes incertae sedis</taxon>
        <taxon>Myxotrichaceae</taxon>
        <taxon>Oidiodendron</taxon>
    </lineage>
</organism>
<evidence type="ECO:0000256" key="1">
    <source>
        <dbReference type="SAM" id="Coils"/>
    </source>
</evidence>
<dbReference type="Gene3D" id="1.20.120.1020">
    <property type="entry name" value="Prion-inhibition and propagation, HeLo domain"/>
    <property type="match status" value="1"/>
</dbReference>
<dbReference type="InterPro" id="IPR029498">
    <property type="entry name" value="HeLo_dom"/>
</dbReference>
<dbReference type="EMBL" id="KN832883">
    <property type="protein sequence ID" value="KIM96767.1"/>
    <property type="molecule type" value="Genomic_DNA"/>
</dbReference>
<dbReference type="OrthoDB" id="20872at2759"/>
<reference evidence="5" key="2">
    <citation type="submission" date="2015-01" db="EMBL/GenBank/DDBJ databases">
        <title>Evolutionary Origins and Diversification of the Mycorrhizal Mutualists.</title>
        <authorList>
            <consortium name="DOE Joint Genome Institute"/>
            <consortium name="Mycorrhizal Genomics Consortium"/>
            <person name="Kohler A."/>
            <person name="Kuo A."/>
            <person name="Nagy L.G."/>
            <person name="Floudas D."/>
            <person name="Copeland A."/>
            <person name="Barry K.W."/>
            <person name="Cichocki N."/>
            <person name="Veneault-Fourrey C."/>
            <person name="LaButti K."/>
            <person name="Lindquist E.A."/>
            <person name="Lipzen A."/>
            <person name="Lundell T."/>
            <person name="Morin E."/>
            <person name="Murat C."/>
            <person name="Riley R."/>
            <person name="Ohm R."/>
            <person name="Sun H."/>
            <person name="Tunlid A."/>
            <person name="Henrissat B."/>
            <person name="Grigoriev I.V."/>
            <person name="Hibbett D.S."/>
            <person name="Martin F."/>
        </authorList>
    </citation>
    <scope>NUCLEOTIDE SEQUENCE [LARGE SCALE GENOMIC DNA]</scope>
    <source>
        <strain evidence="5">Zn</strain>
    </source>
</reference>
<dbReference type="InParanoid" id="A0A0C3D4A8"/>
<dbReference type="STRING" id="913774.A0A0C3D4A8"/>
<dbReference type="AlphaFoldDB" id="A0A0C3D4A8"/>
<protein>
    <recommendedName>
        <fullName evidence="3">UBC core domain-containing protein</fullName>
    </recommendedName>
</protein>
<dbReference type="SMART" id="SM00212">
    <property type="entry name" value="UBCc"/>
    <property type="match status" value="1"/>
</dbReference>
<evidence type="ECO:0000256" key="2">
    <source>
        <dbReference type="SAM" id="MobiDB-lite"/>
    </source>
</evidence>
<dbReference type="InterPro" id="IPR038305">
    <property type="entry name" value="HeLo_sf"/>
</dbReference>
<keyword evidence="5" id="KW-1185">Reference proteome</keyword>
<feature type="region of interest" description="Disordered" evidence="2">
    <location>
        <begin position="267"/>
        <end position="292"/>
    </location>
</feature>